<reference evidence="9 12" key="2">
    <citation type="submission" date="2016-08" db="EMBL/GenBank/DDBJ databases">
        <title>Characterization of Isolates of Eisenbergiella tayi Derived from Blood Cultures, Using Whole Genome Sequencing.</title>
        <authorList>
            <person name="Bernier A.-M."/>
            <person name="Burdz T."/>
            <person name="Wiebe D."/>
            <person name="Bernard K."/>
        </authorList>
    </citation>
    <scope>NUCLEOTIDE SEQUENCE [LARGE SCALE GENOMIC DNA]</scope>
    <source>
        <strain evidence="9 12">NML120146</strain>
    </source>
</reference>
<dbReference type="PRINTS" id="PR00455">
    <property type="entry name" value="HTHTETR"/>
</dbReference>
<proteinExistence type="predicted"/>
<dbReference type="PANTHER" id="PTHR47506:SF6">
    <property type="entry name" value="HTH-TYPE TRANSCRIPTIONAL REPRESSOR NEMR"/>
    <property type="match status" value="1"/>
</dbReference>
<dbReference type="Proteomes" id="UP000094271">
    <property type="component" value="Unassembled WGS sequence"/>
</dbReference>
<evidence type="ECO:0000313" key="12">
    <source>
        <dbReference type="Proteomes" id="UP000094869"/>
    </source>
</evidence>
<name>A0A1E3A3Y5_9FIRM</name>
<dbReference type="InterPro" id="IPR009057">
    <property type="entry name" value="Homeodomain-like_sf"/>
</dbReference>
<dbReference type="EMBL" id="MCGH01000003">
    <property type="protein sequence ID" value="ODM03485.1"/>
    <property type="molecule type" value="Genomic_DNA"/>
</dbReference>
<comment type="caution">
    <text evidence="6">The sequence shown here is derived from an EMBL/GenBank/DDBJ whole genome shotgun (WGS) entry which is preliminary data.</text>
</comment>
<protein>
    <submittedName>
        <fullName evidence="6">Putative HTH-type transcriptional regulator YfiR</fullName>
    </submittedName>
    <submittedName>
        <fullName evidence="8">TetR family transcriptional regulator</fullName>
    </submittedName>
</protein>
<dbReference type="EMBL" id="MEHA01000010">
    <property type="protein sequence ID" value="ODR50662.1"/>
    <property type="molecule type" value="Genomic_DNA"/>
</dbReference>
<evidence type="ECO:0000313" key="13">
    <source>
        <dbReference type="Proteomes" id="UP000095003"/>
    </source>
</evidence>
<evidence type="ECO:0000256" key="1">
    <source>
        <dbReference type="ARBA" id="ARBA00023015"/>
    </source>
</evidence>
<evidence type="ECO:0000256" key="3">
    <source>
        <dbReference type="ARBA" id="ARBA00023163"/>
    </source>
</evidence>
<dbReference type="PATRIC" id="fig|1432052.3.peg.2297"/>
<dbReference type="GeneID" id="93305010"/>
<feature type="DNA-binding region" description="H-T-H motif" evidence="4">
    <location>
        <begin position="29"/>
        <end position="48"/>
    </location>
</feature>
<organism evidence="6 10">
    <name type="scientific">Eisenbergiella tayi</name>
    <dbReference type="NCBI Taxonomy" id="1432052"/>
    <lineage>
        <taxon>Bacteria</taxon>
        <taxon>Bacillati</taxon>
        <taxon>Bacillota</taxon>
        <taxon>Clostridia</taxon>
        <taxon>Lachnospirales</taxon>
        <taxon>Lachnospiraceae</taxon>
        <taxon>Eisenbergiella</taxon>
    </lineage>
</organism>
<dbReference type="RefSeq" id="WP_044971865.1">
    <property type="nucleotide sequence ID" value="NZ_BAABXS010000001.1"/>
</dbReference>
<dbReference type="EMBL" id="MEHD01000005">
    <property type="protein sequence ID" value="ODR61843.1"/>
    <property type="molecule type" value="Genomic_DNA"/>
</dbReference>
<dbReference type="InterPro" id="IPR001647">
    <property type="entry name" value="HTH_TetR"/>
</dbReference>
<reference evidence="10 13" key="1">
    <citation type="submission" date="2016-07" db="EMBL/GenBank/DDBJ databases">
        <title>Characterization of isolates of Eisenbergiella tayi derived from blood cultures, using whole genome sequencing.</title>
        <authorList>
            <person name="Burdz T."/>
            <person name="Wiebe D."/>
            <person name="Huynh C."/>
            <person name="Bernard K."/>
        </authorList>
    </citation>
    <scope>NUCLEOTIDE SEQUENCE [LARGE SCALE GENOMIC DNA]</scope>
    <source>
        <strain evidence="6 10">NML 110608</strain>
        <strain evidence="7 13">NML 120489</strain>
    </source>
</reference>
<dbReference type="Proteomes" id="UP000095003">
    <property type="component" value="Unassembled WGS sequence"/>
</dbReference>
<dbReference type="SUPFAM" id="SSF48498">
    <property type="entry name" value="Tetracyclin repressor-like, C-terminal domain"/>
    <property type="match status" value="1"/>
</dbReference>
<dbReference type="EMBL" id="MCGI01000002">
    <property type="protein sequence ID" value="ODM11476.1"/>
    <property type="molecule type" value="Genomic_DNA"/>
</dbReference>
<evidence type="ECO:0000313" key="6">
    <source>
        <dbReference type="EMBL" id="ODM03485.1"/>
    </source>
</evidence>
<dbReference type="OrthoDB" id="9814703at2"/>
<gene>
    <name evidence="6" type="primary">yfiR_2</name>
    <name evidence="7" type="ORF">BEH84_02087</name>
    <name evidence="8" type="ORF">BEI59_14930</name>
    <name evidence="6" type="ORF">BEI61_04281</name>
    <name evidence="9" type="ORF">BEI63_00440</name>
</gene>
<evidence type="ECO:0000313" key="8">
    <source>
        <dbReference type="EMBL" id="ODR50662.1"/>
    </source>
</evidence>
<dbReference type="Pfam" id="PF00440">
    <property type="entry name" value="TetR_N"/>
    <property type="match status" value="1"/>
</dbReference>
<dbReference type="PANTHER" id="PTHR47506">
    <property type="entry name" value="TRANSCRIPTIONAL REGULATORY PROTEIN"/>
    <property type="match status" value="1"/>
</dbReference>
<dbReference type="Pfam" id="PF17922">
    <property type="entry name" value="TetR_C_17"/>
    <property type="match status" value="1"/>
</dbReference>
<evidence type="ECO:0000313" key="11">
    <source>
        <dbReference type="Proteomes" id="UP000094271"/>
    </source>
</evidence>
<dbReference type="Proteomes" id="UP000094067">
    <property type="component" value="Unassembled WGS sequence"/>
</dbReference>
<dbReference type="Proteomes" id="UP000094869">
    <property type="component" value="Unassembled WGS sequence"/>
</dbReference>
<evidence type="ECO:0000313" key="7">
    <source>
        <dbReference type="EMBL" id="ODM11476.1"/>
    </source>
</evidence>
<evidence type="ECO:0000313" key="9">
    <source>
        <dbReference type="EMBL" id="ODR61843.1"/>
    </source>
</evidence>
<dbReference type="InterPro" id="IPR023772">
    <property type="entry name" value="DNA-bd_HTH_TetR-type_CS"/>
</dbReference>
<keyword evidence="3" id="KW-0804">Transcription</keyword>
<dbReference type="PROSITE" id="PS01081">
    <property type="entry name" value="HTH_TETR_1"/>
    <property type="match status" value="1"/>
</dbReference>
<dbReference type="Gene3D" id="1.10.10.60">
    <property type="entry name" value="Homeodomain-like"/>
    <property type="match status" value="1"/>
</dbReference>
<evidence type="ECO:0000313" key="10">
    <source>
        <dbReference type="Proteomes" id="UP000094067"/>
    </source>
</evidence>
<dbReference type="InterPro" id="IPR041612">
    <property type="entry name" value="YfiR_C"/>
</dbReference>
<dbReference type="InterPro" id="IPR036271">
    <property type="entry name" value="Tet_transcr_reg_TetR-rel_C_sf"/>
</dbReference>
<evidence type="ECO:0000259" key="5">
    <source>
        <dbReference type="PROSITE" id="PS50977"/>
    </source>
</evidence>
<sequence>MGEKSAHKKQFIVETARQVFVEKGYKDVTMKDIVDACGISRGGLYLYFESTAELFREVLEAEQKEKDDIFSGEIPEDATATDILLVFLKEQKKEILLKKNSITVAAYEYFFANKPAKKDNLLRRKFLESVDILKGLIEAGVENGEFVCEDPESTAQDIMFVLEGLRVCSQTMGLSESRVDRELLYIMEGLVYEDL</sequence>
<dbReference type="Gene3D" id="1.10.357.10">
    <property type="entry name" value="Tetracycline Repressor, domain 2"/>
    <property type="match status" value="1"/>
</dbReference>
<dbReference type="PROSITE" id="PS50977">
    <property type="entry name" value="HTH_TETR_2"/>
    <property type="match status" value="1"/>
</dbReference>
<feature type="domain" description="HTH tetR-type" evidence="5">
    <location>
        <begin position="6"/>
        <end position="66"/>
    </location>
</feature>
<evidence type="ECO:0000256" key="4">
    <source>
        <dbReference type="PROSITE-ProRule" id="PRU00335"/>
    </source>
</evidence>
<reference evidence="8 11" key="3">
    <citation type="submission" date="2016-08" db="EMBL/GenBank/DDBJ databases">
        <authorList>
            <person name="Seilhamer J.J."/>
        </authorList>
    </citation>
    <scope>NUCLEOTIDE SEQUENCE [LARGE SCALE GENOMIC DNA]</scope>
    <source>
        <strain evidence="8 11">NML150140-1</strain>
    </source>
</reference>
<accession>A0A1E3A3Y5</accession>
<keyword evidence="2 4" id="KW-0238">DNA-binding</keyword>
<keyword evidence="12" id="KW-1185">Reference proteome</keyword>
<dbReference type="GO" id="GO:0003677">
    <property type="term" value="F:DNA binding"/>
    <property type="evidence" value="ECO:0007669"/>
    <property type="project" value="UniProtKB-UniRule"/>
</dbReference>
<evidence type="ECO:0000256" key="2">
    <source>
        <dbReference type="ARBA" id="ARBA00023125"/>
    </source>
</evidence>
<dbReference type="SUPFAM" id="SSF46689">
    <property type="entry name" value="Homeodomain-like"/>
    <property type="match status" value="1"/>
</dbReference>
<keyword evidence="1" id="KW-0805">Transcription regulation</keyword>
<dbReference type="AlphaFoldDB" id="A0A1E3A3Y5"/>